<dbReference type="PROSITE" id="PS50111">
    <property type="entry name" value="CHEMOTAXIS_TRANSDUC_2"/>
    <property type="match status" value="1"/>
</dbReference>
<dbReference type="Pfam" id="PF03480">
    <property type="entry name" value="DctP"/>
    <property type="match status" value="1"/>
</dbReference>
<keyword evidence="2 9" id="KW-0812">Transmembrane</keyword>
<evidence type="ECO:0000256" key="1">
    <source>
        <dbReference type="ARBA" id="ARBA00004141"/>
    </source>
</evidence>
<dbReference type="EMBL" id="JBEWZI010000002">
    <property type="protein sequence ID" value="MET7013113.1"/>
    <property type="molecule type" value="Genomic_DNA"/>
</dbReference>
<dbReference type="PANTHER" id="PTHR32089">
    <property type="entry name" value="METHYL-ACCEPTING CHEMOTAXIS PROTEIN MCPB"/>
    <property type="match status" value="1"/>
</dbReference>
<keyword evidence="5 9" id="KW-0472">Membrane</keyword>
<evidence type="ECO:0000259" key="11">
    <source>
        <dbReference type="PROSITE" id="PS50885"/>
    </source>
</evidence>
<feature type="domain" description="Methyl-accepting transducer" evidence="10">
    <location>
        <begin position="133"/>
        <end position="369"/>
    </location>
</feature>
<evidence type="ECO:0000256" key="5">
    <source>
        <dbReference type="ARBA" id="ARBA00023136"/>
    </source>
</evidence>
<dbReference type="InterPro" id="IPR003660">
    <property type="entry name" value="HAMP_dom"/>
</dbReference>
<comment type="subcellular location">
    <subcellularLocation>
        <location evidence="1">Membrane</location>
        <topology evidence="1">Multi-pass membrane protein</topology>
    </subcellularLocation>
</comment>
<dbReference type="NCBIfam" id="TIGR00787">
    <property type="entry name" value="dctP"/>
    <property type="match status" value="1"/>
</dbReference>
<dbReference type="Pfam" id="PF00015">
    <property type="entry name" value="MCPsignal"/>
    <property type="match status" value="1"/>
</dbReference>
<proteinExistence type="inferred from homology"/>
<organism evidence="12 13">
    <name type="scientific">Uliginosibacterium flavum</name>
    <dbReference type="NCBI Taxonomy" id="1396831"/>
    <lineage>
        <taxon>Bacteria</taxon>
        <taxon>Pseudomonadati</taxon>
        <taxon>Pseudomonadota</taxon>
        <taxon>Betaproteobacteria</taxon>
        <taxon>Rhodocyclales</taxon>
        <taxon>Zoogloeaceae</taxon>
        <taxon>Uliginosibacterium</taxon>
    </lineage>
</organism>
<dbReference type="InterPro" id="IPR004089">
    <property type="entry name" value="MCPsignal_dom"/>
</dbReference>
<evidence type="ECO:0000256" key="8">
    <source>
        <dbReference type="PROSITE-ProRule" id="PRU00284"/>
    </source>
</evidence>
<keyword evidence="4 9" id="KW-1133">Transmembrane helix</keyword>
<dbReference type="Proteomes" id="UP001549691">
    <property type="component" value="Unassembled WGS sequence"/>
</dbReference>
<comment type="similarity">
    <text evidence="7">Belongs to the methyl-accepting chemotaxis (MCP) protein family.</text>
</comment>
<sequence length="711" mass="76474">MSITRKIFLLICVALASCGVIFGAALTGLSRMQAAAGSAEPQAVQAAFSSARSLTMVALVVGVVVILGLGYLLWRSLIQPLQRMQETISHAADKLDFTATANISANDEIGQSLSAYNRLLESLRKSFVAIQESTTRMLDVTEEVDVSSRKIARNSQIQSDASANMAAAVEEMTVSISIVAQQAQDADHHTQDSRNIAEQSSGAIMNTVDGIRTISDSVGEAAARIKTLRVDCDSISAMAGIIHEIADQTNLLALNAAIEAARAGEQGRGFAVVADEVRKLAERTTKSTQDISALVLRMQDSARSAVDSMVKTEQAVGLGVVNAQQAGESIDRIKAGSVAAAGVVEDIAGAIREQQTASTQIAQNIEQIAQMSEQNSAAAGASATAVSRISQAGREIAQSLSLYKVDNSRRVIELRVADIHGDEHPAVRAVRAMAELIEQRSDGRMKMKIMSKGSFGAEKEALEQIKNGGLDMTRTMLSSLNKDCPATVVPAMPFLFRSIDHMQKAMDGAPGQQILASCAAGGFVGLGFYDSGARSIYANKAVKSIADMRGIKLRVPPSDLWIAIANAMGARATPMALDEIISGQRMGLVDAAENNLPSYEGFKHSEVFKYFSFTEHSMSPDILVFSRKRWESLAEEDRKIIADAARESVGIMRRFWKEREEQASRAVSAAGSIFVRDVDKASFERAMKPVYDKFITTADQRTLMQAIQAIR</sequence>
<dbReference type="CDD" id="cd06225">
    <property type="entry name" value="HAMP"/>
    <property type="match status" value="1"/>
</dbReference>
<dbReference type="NCBIfam" id="NF037995">
    <property type="entry name" value="TRAP_S1"/>
    <property type="match status" value="1"/>
</dbReference>
<evidence type="ECO:0000256" key="2">
    <source>
        <dbReference type="ARBA" id="ARBA00022692"/>
    </source>
</evidence>
<evidence type="ECO:0000313" key="12">
    <source>
        <dbReference type="EMBL" id="MET7013113.1"/>
    </source>
</evidence>
<dbReference type="SMART" id="SM00304">
    <property type="entry name" value="HAMP"/>
    <property type="match status" value="1"/>
</dbReference>
<keyword evidence="13" id="KW-1185">Reference proteome</keyword>
<keyword evidence="3" id="KW-0732">Signal</keyword>
<dbReference type="PANTHER" id="PTHR32089:SF119">
    <property type="entry name" value="METHYL-ACCEPTING CHEMOTAXIS PROTEIN CTPL"/>
    <property type="match status" value="1"/>
</dbReference>
<feature type="domain" description="HAMP" evidence="11">
    <location>
        <begin position="75"/>
        <end position="128"/>
    </location>
</feature>
<dbReference type="Gene3D" id="1.10.287.950">
    <property type="entry name" value="Methyl-accepting chemotaxis protein"/>
    <property type="match status" value="1"/>
</dbReference>
<evidence type="ECO:0000256" key="9">
    <source>
        <dbReference type="SAM" id="Phobius"/>
    </source>
</evidence>
<dbReference type="SMART" id="SM00283">
    <property type="entry name" value="MA"/>
    <property type="match status" value="1"/>
</dbReference>
<evidence type="ECO:0000256" key="4">
    <source>
        <dbReference type="ARBA" id="ARBA00022989"/>
    </source>
</evidence>
<dbReference type="InterPro" id="IPR004682">
    <property type="entry name" value="TRAP_DctP"/>
</dbReference>
<name>A0ABV2THU6_9RHOO</name>
<dbReference type="PROSITE" id="PS50885">
    <property type="entry name" value="HAMP"/>
    <property type="match status" value="1"/>
</dbReference>
<gene>
    <name evidence="12" type="primary">dctP</name>
    <name evidence="12" type="ORF">ABXR19_02850</name>
</gene>
<protein>
    <submittedName>
        <fullName evidence="12">TRAP transporter substrate-binding protein DctP</fullName>
    </submittedName>
</protein>
<evidence type="ECO:0000256" key="7">
    <source>
        <dbReference type="ARBA" id="ARBA00029447"/>
    </source>
</evidence>
<evidence type="ECO:0000256" key="6">
    <source>
        <dbReference type="ARBA" id="ARBA00023224"/>
    </source>
</evidence>
<comment type="caution">
    <text evidence="12">The sequence shown here is derived from an EMBL/GenBank/DDBJ whole genome shotgun (WGS) entry which is preliminary data.</text>
</comment>
<dbReference type="Gene3D" id="3.40.190.170">
    <property type="entry name" value="Bacterial extracellular solute-binding protein, family 7"/>
    <property type="match status" value="1"/>
</dbReference>
<dbReference type="CDD" id="cd11386">
    <property type="entry name" value="MCP_signal"/>
    <property type="match status" value="1"/>
</dbReference>
<dbReference type="InterPro" id="IPR038404">
    <property type="entry name" value="TRAP_DctP_sf"/>
</dbReference>
<dbReference type="Gene3D" id="6.10.340.10">
    <property type="match status" value="1"/>
</dbReference>
<accession>A0ABV2THU6</accession>
<evidence type="ECO:0000259" key="10">
    <source>
        <dbReference type="PROSITE" id="PS50111"/>
    </source>
</evidence>
<feature type="transmembrane region" description="Helical" evidence="9">
    <location>
        <begin position="55"/>
        <end position="74"/>
    </location>
</feature>
<evidence type="ECO:0000256" key="3">
    <source>
        <dbReference type="ARBA" id="ARBA00022729"/>
    </source>
</evidence>
<keyword evidence="6 8" id="KW-0807">Transducer</keyword>
<dbReference type="Pfam" id="PF00672">
    <property type="entry name" value="HAMP"/>
    <property type="match status" value="1"/>
</dbReference>
<dbReference type="RefSeq" id="WP_354599570.1">
    <property type="nucleotide sequence ID" value="NZ_JBEWZI010000002.1"/>
</dbReference>
<dbReference type="InterPro" id="IPR018389">
    <property type="entry name" value="DctP_fam"/>
</dbReference>
<reference evidence="12 13" key="1">
    <citation type="submission" date="2024-07" db="EMBL/GenBank/DDBJ databases">
        <title>Uliginosibacterium flavum JJ3220;KACC:17644.</title>
        <authorList>
            <person name="Kim M.K."/>
        </authorList>
    </citation>
    <scope>NUCLEOTIDE SEQUENCE [LARGE SCALE GENOMIC DNA]</scope>
    <source>
        <strain evidence="12 13">KACC:17644</strain>
    </source>
</reference>
<evidence type="ECO:0000313" key="13">
    <source>
        <dbReference type="Proteomes" id="UP001549691"/>
    </source>
</evidence>
<dbReference type="PROSITE" id="PS51257">
    <property type="entry name" value="PROKAR_LIPOPROTEIN"/>
    <property type="match status" value="1"/>
</dbReference>
<dbReference type="CDD" id="cd13671">
    <property type="entry name" value="PBP2_TRAP_SBP_like_3"/>
    <property type="match status" value="1"/>
</dbReference>
<dbReference type="SUPFAM" id="SSF58104">
    <property type="entry name" value="Methyl-accepting chemotaxis protein (MCP) signaling domain"/>
    <property type="match status" value="1"/>
</dbReference>